<evidence type="ECO:0000313" key="1">
    <source>
        <dbReference type="EMBL" id="TWT96517.1"/>
    </source>
</evidence>
<dbReference type="Proteomes" id="UP000316213">
    <property type="component" value="Unassembled WGS sequence"/>
</dbReference>
<keyword evidence="2" id="KW-1185">Reference proteome</keyword>
<comment type="caution">
    <text evidence="1">The sequence shown here is derived from an EMBL/GenBank/DDBJ whole genome shotgun (WGS) entry which is preliminary data.</text>
</comment>
<proteinExistence type="predicted"/>
<organism evidence="1 2">
    <name type="scientific">Neorhodopirellula pilleata</name>
    <dbReference type="NCBI Taxonomy" id="2714738"/>
    <lineage>
        <taxon>Bacteria</taxon>
        <taxon>Pseudomonadati</taxon>
        <taxon>Planctomycetota</taxon>
        <taxon>Planctomycetia</taxon>
        <taxon>Pirellulales</taxon>
        <taxon>Pirellulaceae</taxon>
        <taxon>Neorhodopirellula</taxon>
    </lineage>
</organism>
<sequence length="66" mass="6781">MKGGAAAGVRLGFRFSSRYTTGGPWGHSTAEAIDLAPCSGNYDGIELAESVTNEVRDGTDESSGSL</sequence>
<evidence type="ECO:0000313" key="2">
    <source>
        <dbReference type="Proteomes" id="UP000316213"/>
    </source>
</evidence>
<name>A0A5C6AAX1_9BACT</name>
<reference evidence="1 2" key="1">
    <citation type="submission" date="2019-02" db="EMBL/GenBank/DDBJ databases">
        <title>Deep-cultivation of Planctomycetes and their phenomic and genomic characterization uncovers novel biology.</title>
        <authorList>
            <person name="Wiegand S."/>
            <person name="Jogler M."/>
            <person name="Boedeker C."/>
            <person name="Pinto D."/>
            <person name="Vollmers J."/>
            <person name="Rivas-Marin E."/>
            <person name="Kohn T."/>
            <person name="Peeters S.H."/>
            <person name="Heuer A."/>
            <person name="Rast P."/>
            <person name="Oberbeckmann S."/>
            <person name="Bunk B."/>
            <person name="Jeske O."/>
            <person name="Meyerdierks A."/>
            <person name="Storesund J.E."/>
            <person name="Kallscheuer N."/>
            <person name="Luecker S."/>
            <person name="Lage O.M."/>
            <person name="Pohl T."/>
            <person name="Merkel B.J."/>
            <person name="Hornburger P."/>
            <person name="Mueller R.-W."/>
            <person name="Bruemmer F."/>
            <person name="Labrenz M."/>
            <person name="Spormann A.M."/>
            <person name="Op Den Camp H."/>
            <person name="Overmann J."/>
            <person name="Amann R."/>
            <person name="Jetten M.S.M."/>
            <person name="Mascher T."/>
            <person name="Medema M.H."/>
            <person name="Devos D.P."/>
            <person name="Kaster A.-K."/>
            <person name="Ovreas L."/>
            <person name="Rohde M."/>
            <person name="Galperin M.Y."/>
            <person name="Jogler C."/>
        </authorList>
    </citation>
    <scope>NUCLEOTIDE SEQUENCE [LARGE SCALE GENOMIC DNA]</scope>
    <source>
        <strain evidence="1 2">Pla100</strain>
    </source>
</reference>
<dbReference type="EMBL" id="SJPM01000005">
    <property type="protein sequence ID" value="TWT96517.1"/>
    <property type="molecule type" value="Genomic_DNA"/>
</dbReference>
<gene>
    <name evidence="1" type="ORF">Pla100_30000</name>
</gene>
<protein>
    <submittedName>
        <fullName evidence="1">Uncharacterized protein</fullName>
    </submittedName>
</protein>
<dbReference type="AlphaFoldDB" id="A0A5C6AAX1"/>
<accession>A0A5C6AAX1</accession>